<dbReference type="PANTHER" id="PTHR43036">
    <property type="entry name" value="OSJNBB0011N17.9 PROTEIN"/>
    <property type="match status" value="1"/>
</dbReference>
<dbReference type="CDD" id="cd02440">
    <property type="entry name" value="AdoMet_MTases"/>
    <property type="match status" value="1"/>
</dbReference>
<protein>
    <submittedName>
        <fullName evidence="3">Methyltransferase domain-containing protein</fullName>
    </submittedName>
</protein>
<dbReference type="Gene3D" id="3.40.50.150">
    <property type="entry name" value="Vaccinia Virus protein VP39"/>
    <property type="match status" value="1"/>
</dbReference>
<proteinExistence type="predicted"/>
<dbReference type="KEGG" id="pbro:HOP40_28140"/>
<dbReference type="EMBL" id="CP053564">
    <property type="protein sequence ID" value="QJY49150.1"/>
    <property type="molecule type" value="Genomic_DNA"/>
</dbReference>
<keyword evidence="3" id="KW-0808">Transferase</keyword>
<name>A0A6M6JPJ8_9PSEU</name>
<dbReference type="SUPFAM" id="SSF53335">
    <property type="entry name" value="S-adenosyl-L-methionine-dependent methyltransferases"/>
    <property type="match status" value="2"/>
</dbReference>
<dbReference type="PANTHER" id="PTHR43036:SF2">
    <property type="entry name" value="OS04G0481300 PROTEIN"/>
    <property type="match status" value="1"/>
</dbReference>
<feature type="region of interest" description="Disordered" evidence="1">
    <location>
        <begin position="1"/>
        <end position="94"/>
    </location>
</feature>
<organism evidence="3 4">
    <name type="scientific">Pseudonocardia broussonetiae</name>
    <dbReference type="NCBI Taxonomy" id="2736640"/>
    <lineage>
        <taxon>Bacteria</taxon>
        <taxon>Bacillati</taxon>
        <taxon>Actinomycetota</taxon>
        <taxon>Actinomycetes</taxon>
        <taxon>Pseudonocardiales</taxon>
        <taxon>Pseudonocardiaceae</taxon>
        <taxon>Pseudonocardia</taxon>
    </lineage>
</organism>
<feature type="domain" description="Methyltransferase type 11" evidence="2">
    <location>
        <begin position="212"/>
        <end position="263"/>
    </location>
</feature>
<reference evidence="3 4" key="1">
    <citation type="submission" date="2020-05" db="EMBL/GenBank/DDBJ databases">
        <authorList>
            <person name="Mo P."/>
        </authorList>
    </citation>
    <scope>NUCLEOTIDE SEQUENCE [LARGE SCALE GENOMIC DNA]</scope>
    <source>
        <strain evidence="3 4">Gen01</strain>
    </source>
</reference>
<dbReference type="Proteomes" id="UP000505377">
    <property type="component" value="Chromosome"/>
</dbReference>
<dbReference type="InterPro" id="IPR029063">
    <property type="entry name" value="SAM-dependent_MTases_sf"/>
</dbReference>
<sequence length="326" mass="34985">MVRAPNHVAHPRRPPAPPTRAAHPRRPPAPPTRAAQPRRPTASPNRVAQPRRPTAPPNRAAQPRRPTAPPARGCARRPPSRAPAGAPHTSGHVQDVDECAVRTAPTHAPRAPHPPPAYRRGVTDAVFPPGFFDRADPSPDTDFYGPPRLVTHIDDRAIAAVGALYAELGLDGEVLDLCSSWISHFTTPPRRLVGLGMNEAELAANPLLAAHVVHDLNTDPSLPFDDGSFDDATCCVSVDYLVEPVAVLREVARVLRPGGRFVVTFSNRCFPTKAIRGWLASDDETHLQIVNAFFALSEGFGQVTGALRTPPGTPGDPLYAVWAAAL</sequence>
<gene>
    <name evidence="3" type="ORF">HOP40_28140</name>
</gene>
<evidence type="ECO:0000256" key="1">
    <source>
        <dbReference type="SAM" id="MobiDB-lite"/>
    </source>
</evidence>
<evidence type="ECO:0000313" key="3">
    <source>
        <dbReference type="EMBL" id="QJY49150.1"/>
    </source>
</evidence>
<dbReference type="GO" id="GO:0032259">
    <property type="term" value="P:methylation"/>
    <property type="evidence" value="ECO:0007669"/>
    <property type="project" value="UniProtKB-KW"/>
</dbReference>
<dbReference type="InterPro" id="IPR013216">
    <property type="entry name" value="Methyltransf_11"/>
</dbReference>
<feature type="compositionally biased region" description="Low complexity" evidence="1">
    <location>
        <begin position="32"/>
        <end position="73"/>
    </location>
</feature>
<evidence type="ECO:0000313" key="4">
    <source>
        <dbReference type="Proteomes" id="UP000505377"/>
    </source>
</evidence>
<dbReference type="AlphaFoldDB" id="A0A6M6JPJ8"/>
<accession>A0A6M6JPJ8</accession>
<keyword evidence="3" id="KW-0489">Methyltransferase</keyword>
<evidence type="ECO:0000259" key="2">
    <source>
        <dbReference type="Pfam" id="PF08241"/>
    </source>
</evidence>
<dbReference type="GO" id="GO:0008757">
    <property type="term" value="F:S-adenosylmethionine-dependent methyltransferase activity"/>
    <property type="evidence" value="ECO:0007669"/>
    <property type="project" value="InterPro"/>
</dbReference>
<keyword evidence="4" id="KW-1185">Reference proteome</keyword>
<dbReference type="Pfam" id="PF08241">
    <property type="entry name" value="Methyltransf_11"/>
    <property type="match status" value="1"/>
</dbReference>